<evidence type="ECO:0000313" key="7">
    <source>
        <dbReference type="EMBL" id="MBI5171032.1"/>
    </source>
</evidence>
<accession>A0A933SEE1</accession>
<dbReference type="PANTHER" id="PTHR30250:SF26">
    <property type="entry name" value="PSMA PROTEIN"/>
    <property type="match status" value="1"/>
</dbReference>
<dbReference type="PANTHER" id="PTHR30250">
    <property type="entry name" value="PST FAMILY PREDICTED COLANIC ACID TRANSPORTER"/>
    <property type="match status" value="1"/>
</dbReference>
<dbReference type="Proteomes" id="UP000696931">
    <property type="component" value="Unassembled WGS sequence"/>
</dbReference>
<feature type="transmembrane region" description="Helical" evidence="6">
    <location>
        <begin position="169"/>
        <end position="192"/>
    </location>
</feature>
<feature type="transmembrane region" description="Helical" evidence="6">
    <location>
        <begin position="354"/>
        <end position="373"/>
    </location>
</feature>
<organism evidence="7 8">
    <name type="scientific">Eiseniibacteriota bacterium</name>
    <dbReference type="NCBI Taxonomy" id="2212470"/>
    <lineage>
        <taxon>Bacteria</taxon>
        <taxon>Candidatus Eiseniibacteriota</taxon>
    </lineage>
</organism>
<feature type="transmembrane region" description="Helical" evidence="6">
    <location>
        <begin position="139"/>
        <end position="163"/>
    </location>
</feature>
<feature type="transmembrane region" description="Helical" evidence="6">
    <location>
        <begin position="26"/>
        <end position="48"/>
    </location>
</feature>
<keyword evidence="2" id="KW-1003">Cell membrane</keyword>
<feature type="transmembrane region" description="Helical" evidence="6">
    <location>
        <begin position="289"/>
        <end position="309"/>
    </location>
</feature>
<dbReference type="InterPro" id="IPR050833">
    <property type="entry name" value="Poly_Biosynth_Transport"/>
</dbReference>
<evidence type="ECO:0000256" key="6">
    <source>
        <dbReference type="SAM" id="Phobius"/>
    </source>
</evidence>
<evidence type="ECO:0000313" key="8">
    <source>
        <dbReference type="Proteomes" id="UP000696931"/>
    </source>
</evidence>
<dbReference type="GO" id="GO:0005886">
    <property type="term" value="C:plasma membrane"/>
    <property type="evidence" value="ECO:0007669"/>
    <property type="project" value="UniProtKB-SubCell"/>
</dbReference>
<proteinExistence type="predicted"/>
<dbReference type="Pfam" id="PF01943">
    <property type="entry name" value="Polysacc_synt"/>
    <property type="match status" value="1"/>
</dbReference>
<feature type="transmembrane region" description="Helical" evidence="6">
    <location>
        <begin position="379"/>
        <end position="399"/>
    </location>
</feature>
<protein>
    <submittedName>
        <fullName evidence="7">Oligosaccharide flippase family protein</fullName>
    </submittedName>
</protein>
<evidence type="ECO:0000256" key="3">
    <source>
        <dbReference type="ARBA" id="ARBA00022692"/>
    </source>
</evidence>
<keyword evidence="5 6" id="KW-0472">Membrane</keyword>
<keyword evidence="3 6" id="KW-0812">Transmembrane</keyword>
<feature type="transmembrane region" description="Helical" evidence="6">
    <location>
        <begin position="105"/>
        <end position="127"/>
    </location>
</feature>
<comment type="subcellular location">
    <subcellularLocation>
        <location evidence="1">Cell membrane</location>
        <topology evidence="1">Multi-pass membrane protein</topology>
    </subcellularLocation>
</comment>
<evidence type="ECO:0000256" key="1">
    <source>
        <dbReference type="ARBA" id="ARBA00004651"/>
    </source>
</evidence>
<dbReference type="EMBL" id="JACRIW010000115">
    <property type="protein sequence ID" value="MBI5171032.1"/>
    <property type="molecule type" value="Genomic_DNA"/>
</dbReference>
<dbReference type="AlphaFoldDB" id="A0A933SEE1"/>
<sequence length="431" mass="43974">MLLWLLLTPPLYHALGAEGFAVWSLFYALTGYLTALDFGLSGATLRHVAAARARHDEHAAGAFATVSMLGYAALGLVWMALVPVLRGPVLDFLRVQGSVRGAADYAFFMGAVVFMLTGFGMTIVATLQAHERFDLANVVTLTATLVQGAGLAACLMFGLGLQGVVTSTAAGWVVALVVGAIALSVGAPAFAWGSPAAAASKLGESVRFGAPLQLANVLAVAHQQLDKVLLARFVALGAVAPYELGLRMANSAATFPQMLMMALVPAAAAFHAGGERAKLAELHDRSNRYVLFAAVTVTAGVFAGAPRLLSAWLGHADEPAALALRGLMLAACAGLAAGMASVTARGVGRTDLEAEFSAVAFVTHLALGLWLVPSLHLQGALVAVLAGNALGAAWFLARLSAALGWPVARTVAAPLAVPVLALAAGAVAGVA</sequence>
<dbReference type="InterPro" id="IPR002797">
    <property type="entry name" value="Polysacc_synth"/>
</dbReference>
<comment type="caution">
    <text evidence="7">The sequence shown here is derived from an EMBL/GenBank/DDBJ whole genome shotgun (WGS) entry which is preliminary data.</text>
</comment>
<feature type="non-terminal residue" evidence="7">
    <location>
        <position position="431"/>
    </location>
</feature>
<evidence type="ECO:0000256" key="4">
    <source>
        <dbReference type="ARBA" id="ARBA00022989"/>
    </source>
</evidence>
<evidence type="ECO:0000256" key="5">
    <source>
        <dbReference type="ARBA" id="ARBA00023136"/>
    </source>
</evidence>
<reference evidence="7" key="1">
    <citation type="submission" date="2020-07" db="EMBL/GenBank/DDBJ databases">
        <title>Huge and variable diversity of episymbiotic CPR bacteria and DPANN archaea in groundwater ecosystems.</title>
        <authorList>
            <person name="He C.Y."/>
            <person name="Keren R."/>
            <person name="Whittaker M."/>
            <person name="Farag I.F."/>
            <person name="Doudna J."/>
            <person name="Cate J.H.D."/>
            <person name="Banfield J.F."/>
        </authorList>
    </citation>
    <scope>NUCLEOTIDE SEQUENCE</scope>
    <source>
        <strain evidence="7">NC_groundwater_1813_Pr3_B-0.1um_71_17</strain>
    </source>
</reference>
<feature type="transmembrane region" description="Helical" evidence="6">
    <location>
        <begin position="321"/>
        <end position="342"/>
    </location>
</feature>
<evidence type="ECO:0000256" key="2">
    <source>
        <dbReference type="ARBA" id="ARBA00022475"/>
    </source>
</evidence>
<feature type="transmembrane region" description="Helical" evidence="6">
    <location>
        <begin position="411"/>
        <end position="430"/>
    </location>
</feature>
<keyword evidence="4 6" id="KW-1133">Transmembrane helix</keyword>
<name>A0A933SEE1_UNCEI</name>
<gene>
    <name evidence="7" type="ORF">HZA61_16220</name>
</gene>
<feature type="transmembrane region" description="Helical" evidence="6">
    <location>
        <begin position="60"/>
        <end position="85"/>
    </location>
</feature>